<gene>
    <name evidence="1" type="ORF">MYCFIDRAFT_174653</name>
</gene>
<dbReference type="VEuPathDB" id="FungiDB:MYCFIDRAFT_174653"/>
<evidence type="ECO:0000313" key="2">
    <source>
        <dbReference type="Proteomes" id="UP000016932"/>
    </source>
</evidence>
<protein>
    <submittedName>
        <fullName evidence="1">Uncharacterized protein</fullName>
    </submittedName>
</protein>
<accession>M2ZW01</accession>
<evidence type="ECO:0000313" key="1">
    <source>
        <dbReference type="EMBL" id="EME83174.1"/>
    </source>
</evidence>
<dbReference type="OrthoDB" id="5296889at2759"/>
<proteinExistence type="predicted"/>
<dbReference type="EMBL" id="KB446558">
    <property type="protein sequence ID" value="EME83174.1"/>
    <property type="molecule type" value="Genomic_DNA"/>
</dbReference>
<dbReference type="Proteomes" id="UP000016932">
    <property type="component" value="Unassembled WGS sequence"/>
</dbReference>
<dbReference type="KEGG" id="pfj:MYCFIDRAFT_174653"/>
<name>M2ZW01_PSEFD</name>
<reference evidence="1 2" key="1">
    <citation type="journal article" date="2012" name="PLoS Pathog.">
        <title>Diverse lifestyles and strategies of plant pathogenesis encoded in the genomes of eighteen Dothideomycetes fungi.</title>
        <authorList>
            <person name="Ohm R.A."/>
            <person name="Feau N."/>
            <person name="Henrissat B."/>
            <person name="Schoch C.L."/>
            <person name="Horwitz B.A."/>
            <person name="Barry K.W."/>
            <person name="Condon B.J."/>
            <person name="Copeland A.C."/>
            <person name="Dhillon B."/>
            <person name="Glaser F."/>
            <person name="Hesse C.N."/>
            <person name="Kosti I."/>
            <person name="LaButti K."/>
            <person name="Lindquist E.A."/>
            <person name="Lucas S."/>
            <person name="Salamov A.A."/>
            <person name="Bradshaw R.E."/>
            <person name="Ciuffetti L."/>
            <person name="Hamelin R.C."/>
            <person name="Kema G.H.J."/>
            <person name="Lawrence C."/>
            <person name="Scott J.A."/>
            <person name="Spatafora J.W."/>
            <person name="Turgeon B.G."/>
            <person name="de Wit P.J.G.M."/>
            <person name="Zhong S."/>
            <person name="Goodwin S.B."/>
            <person name="Grigoriev I.V."/>
        </authorList>
    </citation>
    <scope>NUCLEOTIDE SEQUENCE [LARGE SCALE GENOMIC DNA]</scope>
    <source>
        <strain evidence="1 2">CIRAD86</strain>
    </source>
</reference>
<keyword evidence="2" id="KW-1185">Reference proteome</keyword>
<organism evidence="1 2">
    <name type="scientific">Pseudocercospora fijiensis (strain CIRAD86)</name>
    <name type="common">Black leaf streak disease fungus</name>
    <name type="synonym">Mycosphaerella fijiensis</name>
    <dbReference type="NCBI Taxonomy" id="383855"/>
    <lineage>
        <taxon>Eukaryota</taxon>
        <taxon>Fungi</taxon>
        <taxon>Dikarya</taxon>
        <taxon>Ascomycota</taxon>
        <taxon>Pezizomycotina</taxon>
        <taxon>Dothideomycetes</taxon>
        <taxon>Dothideomycetidae</taxon>
        <taxon>Mycosphaerellales</taxon>
        <taxon>Mycosphaerellaceae</taxon>
        <taxon>Pseudocercospora</taxon>
    </lineage>
</organism>
<dbReference type="HOGENOM" id="CLU_831897_0_0_1"/>
<dbReference type="GeneID" id="19333226"/>
<sequence>MTRSKMIFECLNFRIGMKRALPDRVKFLCWYAPRTTYKGIAREQPAETGVNSPDAKGNLSLWSLILMLIAARQYHVTRRQSCSVWQYLYWLRVPGITISSTWLIREPFVPFNAGLKRPVFWKSMSISAVQNGVHSSTRIRNGGPRCSDTQYRSPAQFGRQGHAYRWYCSTSTVHGDDLSPSSATQRKGSEMLQRPIGAIHLCIEAIAVSIDSSSARRFAKPFRHHPQHILVDGRRPLSLLLLKTGRPNKAQRKEMFNQRYDWEEDRREQRLERRLECGDWISIALSDLKENRHYLDQYGVEGFFKDSIAKLQELDTAPMLLFVLITQRTKTDIS</sequence>
<dbReference type="RefSeq" id="XP_007926477.1">
    <property type="nucleotide sequence ID" value="XM_007928286.1"/>
</dbReference>
<dbReference type="AlphaFoldDB" id="M2ZW01"/>